<gene>
    <name evidence="1" type="ORF">A3207_04250</name>
</gene>
<dbReference type="SUPFAM" id="SSF52833">
    <property type="entry name" value="Thioredoxin-like"/>
    <property type="match status" value="1"/>
</dbReference>
<evidence type="ECO:0000313" key="2">
    <source>
        <dbReference type="Proteomes" id="UP000752814"/>
    </source>
</evidence>
<evidence type="ECO:0008006" key="3">
    <source>
        <dbReference type="Google" id="ProtNLM"/>
    </source>
</evidence>
<dbReference type="GeneID" id="41322715"/>
<dbReference type="EMBL" id="LVVT01000022">
    <property type="protein sequence ID" value="TQS81620.1"/>
    <property type="molecule type" value="Genomic_DNA"/>
</dbReference>
<reference evidence="1" key="1">
    <citation type="submission" date="2016-03" db="EMBL/GenBank/DDBJ databases">
        <authorList>
            <person name="Borrel G."/>
            <person name="Mccann A."/>
            <person name="O'Toole P.W."/>
        </authorList>
    </citation>
    <scope>NUCLEOTIDE SEQUENCE</scope>
    <source>
        <strain evidence="1">183</strain>
    </source>
</reference>
<dbReference type="InterPro" id="IPR036249">
    <property type="entry name" value="Thioredoxin-like_sf"/>
</dbReference>
<organism evidence="1 2">
    <name type="scientific">Candidatus Methanomassiliicoccus intestinalis</name>
    <dbReference type="NCBI Taxonomy" id="1406512"/>
    <lineage>
        <taxon>Archaea</taxon>
        <taxon>Methanobacteriati</taxon>
        <taxon>Thermoplasmatota</taxon>
        <taxon>Thermoplasmata</taxon>
        <taxon>Methanomassiliicoccales</taxon>
        <taxon>Methanomassiliicoccaceae</taxon>
        <taxon>Methanomassiliicoccus</taxon>
    </lineage>
</organism>
<dbReference type="AlphaFoldDB" id="A0A8J8PCH6"/>
<dbReference type="RefSeq" id="WP_020448204.1">
    <property type="nucleotide sequence ID" value="NZ_CAYAYA010000032.1"/>
</dbReference>
<proteinExistence type="predicted"/>
<name>A0A8J8PCH6_9ARCH</name>
<dbReference type="Proteomes" id="UP000752814">
    <property type="component" value="Unassembled WGS sequence"/>
</dbReference>
<sequence>MSDLILFTKPDCQKCDYIKKRIPEDVKIRIIDMTTTDGLAEAAYYEILEKNLPILVADEEVVEGAINILSCINSRKD</sequence>
<evidence type="ECO:0000313" key="1">
    <source>
        <dbReference type="EMBL" id="TQS81620.1"/>
    </source>
</evidence>
<comment type="caution">
    <text evidence="1">The sequence shown here is derived from an EMBL/GenBank/DDBJ whole genome shotgun (WGS) entry which is preliminary data.</text>
</comment>
<accession>A0A8J8PCH6</accession>
<protein>
    <recommendedName>
        <fullName evidence="3">Glutaredoxin domain-containing protein</fullName>
    </recommendedName>
</protein>